<evidence type="ECO:0000313" key="10">
    <source>
        <dbReference type="Proteomes" id="UP001159427"/>
    </source>
</evidence>
<feature type="compositionally biased region" description="Acidic residues" evidence="7">
    <location>
        <begin position="2087"/>
        <end position="2098"/>
    </location>
</feature>
<keyword evidence="5 6" id="KW-0103">Bromodomain</keyword>
<dbReference type="SFLD" id="SFLDS00003">
    <property type="entry name" value="Haloacid_Dehalogenase"/>
    <property type="match status" value="1"/>
</dbReference>
<feature type="compositionally biased region" description="Acidic residues" evidence="7">
    <location>
        <begin position="1047"/>
        <end position="1057"/>
    </location>
</feature>
<feature type="compositionally biased region" description="Polar residues" evidence="7">
    <location>
        <begin position="111"/>
        <end position="122"/>
    </location>
</feature>
<feature type="region of interest" description="Disordered" evidence="7">
    <location>
        <begin position="1031"/>
        <end position="1224"/>
    </location>
</feature>
<dbReference type="PROSITE" id="PS50014">
    <property type="entry name" value="BROMODOMAIN_2"/>
    <property type="match status" value="1"/>
</dbReference>
<dbReference type="CDD" id="cd02601">
    <property type="entry name" value="HAD_Eya"/>
    <property type="match status" value="1"/>
</dbReference>
<feature type="region of interest" description="Disordered" evidence="7">
    <location>
        <begin position="480"/>
        <end position="521"/>
    </location>
</feature>
<dbReference type="InterPro" id="IPR036427">
    <property type="entry name" value="Bromodomain-like_sf"/>
</dbReference>
<evidence type="ECO:0000256" key="4">
    <source>
        <dbReference type="ARBA" id="ARBA00022840"/>
    </source>
</evidence>
<dbReference type="Gene3D" id="1.20.920.10">
    <property type="entry name" value="Bromodomain-like"/>
    <property type="match status" value="1"/>
</dbReference>
<keyword evidence="10" id="KW-1185">Reference proteome</keyword>
<feature type="domain" description="Bromo" evidence="8">
    <location>
        <begin position="1884"/>
        <end position="1946"/>
    </location>
</feature>
<dbReference type="InterPro" id="IPR003959">
    <property type="entry name" value="ATPase_AAA_core"/>
</dbReference>
<dbReference type="InterPro" id="IPR001487">
    <property type="entry name" value="Bromodomain"/>
</dbReference>
<feature type="region of interest" description="Disordered" evidence="7">
    <location>
        <begin position="1983"/>
        <end position="2116"/>
    </location>
</feature>
<reference evidence="9 10" key="1">
    <citation type="submission" date="2022-05" db="EMBL/GenBank/DDBJ databases">
        <authorList>
            <consortium name="Genoscope - CEA"/>
            <person name="William W."/>
        </authorList>
    </citation>
    <scope>NUCLEOTIDE SEQUENCE [LARGE SCALE GENOMIC DNA]</scope>
</reference>
<dbReference type="SUPFAM" id="SSF52540">
    <property type="entry name" value="P-loop containing nucleoside triphosphate hydrolases"/>
    <property type="match status" value="1"/>
</dbReference>
<dbReference type="Pfam" id="PF00702">
    <property type="entry name" value="Hydrolase"/>
    <property type="match status" value="1"/>
</dbReference>
<feature type="compositionally biased region" description="Basic residues" evidence="7">
    <location>
        <begin position="566"/>
        <end position="584"/>
    </location>
</feature>
<feature type="region of interest" description="Disordered" evidence="7">
    <location>
        <begin position="1580"/>
        <end position="1627"/>
    </location>
</feature>
<comment type="similarity">
    <text evidence="1">Belongs to the AAA ATPase family.</text>
</comment>
<accession>A0ABN8LJS5</accession>
<feature type="compositionally biased region" description="Polar residues" evidence="7">
    <location>
        <begin position="480"/>
        <end position="502"/>
    </location>
</feature>
<evidence type="ECO:0000313" key="9">
    <source>
        <dbReference type="EMBL" id="CAH3015863.1"/>
    </source>
</evidence>
<comment type="caution">
    <text evidence="9">The sequence shown here is derived from an EMBL/GenBank/DDBJ whole genome shotgun (WGS) entry which is preliminary data.</text>
</comment>
<feature type="region of interest" description="Disordered" evidence="7">
    <location>
        <begin position="884"/>
        <end position="930"/>
    </location>
</feature>
<evidence type="ECO:0000256" key="5">
    <source>
        <dbReference type="ARBA" id="ARBA00023117"/>
    </source>
</evidence>
<dbReference type="SMART" id="SM00297">
    <property type="entry name" value="BROMO"/>
    <property type="match status" value="1"/>
</dbReference>
<dbReference type="Pfam" id="PF00439">
    <property type="entry name" value="Bromodomain"/>
    <property type="match status" value="1"/>
</dbReference>
<feature type="compositionally biased region" description="Polar residues" evidence="7">
    <location>
        <begin position="1580"/>
        <end position="1593"/>
    </location>
</feature>
<dbReference type="InterPro" id="IPR038102">
    <property type="entry name" value="EYA_dom_sf"/>
</dbReference>
<evidence type="ECO:0000256" key="3">
    <source>
        <dbReference type="ARBA" id="ARBA00022741"/>
    </source>
</evidence>
<gene>
    <name evidence="9" type="ORF">PEVE_00022617</name>
</gene>
<feature type="compositionally biased region" description="Basic and acidic residues" evidence="7">
    <location>
        <begin position="2069"/>
        <end position="2086"/>
    </location>
</feature>
<sequence length="2342" mass="259114">MPKNGQQKQLLVAVDCLGKHQRELPLASFPQDVAAPLASLVKIDEGVSELVAFVVLEFLNKIQPSHSHIPLSRSSGFWLQLFEKVDSALSSIGTTGARTASASLSMSVMATDPVQSESSSVLETVPAKRARQENSDDEKESSDDSSQSGSPTHHPVNGPQRESKPSSGMTSVITCHESEKNDSSWDGSESTIAVTSADLGVGGPNVVAPVSTVALSYPASDGSTTMTNLDGCGFGNQTIVTGVTDSSGQYQQLQGQYTANTAGYYGQRPYPHIVPAPQQGMQQYKTTGGVIQGTGIAQVAGYVYPQTGPQPGYPMAVQTVRYPAVNPAAAKTAADNRNVSQGESHVGNIPDISTLRQPANPAYGNPYGTVVTYPAIIQTGQAVYSNPYQAPYGTTYVVSTGTPTTSTTAYSVQQSDQQGSFQYGYRTNPQTYPYNYLNTPPPAYSPSQYITQINNTAPPNAVAGQTSTYQLTQLVSGQANQAVTTNGERNHSASTGNASIQYSPNLPSTPSPPHSPVTGTENSLTSVALVSANVGMPGQDGVGGVQTLVDSGTTSPGMLVQGGNRGRGRGGRGGRGRGGGRGRRSTSGPPPEIDHNIERIFIWDLDETIIIFHSLLTGTFASKFGKDAPNSVSLGLRMEEMIFNLADTHLFFNDLEDCDQVHIEDVAADDNGLDLSTYNFEGDGFHAAATSANLCLATGVRGGVDWMRKLAYRYRRIKEIYNSYRNNVGGLLGPAKRETWLQLRMELEAITDSWLTLALKALTLIHSRSNCLNIMVTTTQLVPALAKCLLYGLGGIFPLENIYSATKVGKETCFERISNRFGKKCTYVVVGDGRDEEMASKQVKSTATPNISCMTFTSCLHRQSQPVFSFTSVFHGIPFLEDRNPQRFDQSAPRVGPGTSLEPSSDESGLETKPLPSKRRRLRSSEAFTNHGYPSLEATVPLATVPLTRSTRQSLRILNGTTRPVETRNSQGRRKGVRVSRSVARRESKRNNEMLDESELIRRSERKRRKVYDTLNVHMLTDHRYLMGYENTKSPKKKAARKRYSEEESDSQTEEDTVVQTPSMYDLVKRKHDQTPTPEKRSTRSSRRQGEAEDSDEEDDEEDDEDDDDNDEDDDDDDEEEEEDAEGGEGKDYKGYSLRQKRPIPNRYTAPPMKSSKGKRGHFHMTVRQKSGERKKPNQYASPLRKMRRHKRKAINMSSSTSSSDDSDNEKDERKFEKRKAKSMAKARDRCLPMNFTNDDAASGILKERARIGSSLADVDPMNIDRKVMFDAVGGLNKQIRALKEMVLFPLMYPEVFEKFKISPPRGVLFHGPPGTGKTLVARALANECSQGDKKVAFFMRKGADCLSKWVGESERQLRLLFDQAFSMRPAIIFFDEIDGLAPVRSSRQDQIHSSIVSTLLALMDGLDSRGEIVVIGATNRIDAIDPALRRPGRFDREFQFALPDKNARRSIFSIHTREWEPKLLPSFISEVADRCVGYCGADIKALCTEAALFALRRRYPQIYNSTKKLLVDVNSIEVTAKDFQKAMKTIVPASQRSVVSPARALSPLIWPLLKKALTEAAEIVEKVFPPAHIKTVTESSPCSLLGNPSNSRSDQRNKTAAVLSDEEASSDDDLGPPIFESLPGSSRSERYMRRLQQFSGNPETSENHYSSFFSSLNGPARGLSTYRPRFLICGRQGMGQSTHVAPALLHTMEHLTVYCLDLPALYGVTSKTPEEACSQVWFSVTSNAPIFSPLFNKALRAACRGTHHMSGVKLRNTLRCETPVLFLATADESWVQLPVIMRELFSDKTGQVFQVADPRSDERRAFFNDLFLGEAVKPPKPAKSKKNCVLEVLPFAPTPPPRQLTEAELKKVRQDEENTMRELRIFLRDVHAKLMMDRRFKEFSKPVDLLEVPDYLEVIEDPMDLATMLHRIDCHYYSTCAQYLADVDLITSNALKYNPDRDPLDKLIRHRACELSDSAHSLIKSQLEPEFEKTCEEIIASRERRGEKTTAIAPPFVFTDPATQGNSSSMLNTQPAESAKEALGVSDITFVSESQSQNNSTEQKKKPRRRKAPIYWGKRPSRKKTDAKRKLDSDLDLSQKQKELAENDDSEQSDAEDLAANSNCGKPVEEESGKFNEAEKAVVVDDDLECEYRDANHKSVEDNIMHLENGGDSFVNGDVVLLDNATPTEICPKVNSKSVLQSDVEEISQLPEKTLKNHVLDKMDTNVLNGLPTEGCSEEIMQDRELDCTGDEAFNDLPNRQLEKSPQSQINPTENELEISVEGNSCSSQLADDLKEKLEVLLDLLVDSSKGASIEMLERYYSALQSCIHKQRHSHDKTQLLKDLEIMIEGFGPSQTQTRRF</sequence>
<feature type="region of interest" description="Disordered" evidence="7">
    <location>
        <begin position="552"/>
        <end position="593"/>
    </location>
</feature>
<feature type="compositionally biased region" description="Basic and acidic residues" evidence="7">
    <location>
        <begin position="984"/>
        <end position="996"/>
    </location>
</feature>
<name>A0ABN8LJS5_9CNID</name>
<dbReference type="SMART" id="SM00382">
    <property type="entry name" value="AAA"/>
    <property type="match status" value="1"/>
</dbReference>
<feature type="compositionally biased region" description="Basic residues" evidence="7">
    <location>
        <begin position="1185"/>
        <end position="1194"/>
    </location>
</feature>
<dbReference type="Pfam" id="PF17862">
    <property type="entry name" value="AAA_lid_3"/>
    <property type="match status" value="1"/>
</dbReference>
<dbReference type="CDD" id="cd05528">
    <property type="entry name" value="Bromo_AAA"/>
    <property type="match status" value="1"/>
</dbReference>
<feature type="compositionally biased region" description="Polar residues" evidence="7">
    <location>
        <begin position="953"/>
        <end position="970"/>
    </location>
</feature>
<feature type="compositionally biased region" description="Polar residues" evidence="7">
    <location>
        <begin position="2002"/>
        <end position="2017"/>
    </location>
</feature>
<dbReference type="InterPro" id="IPR045199">
    <property type="entry name" value="ATAD2-like"/>
</dbReference>
<feature type="compositionally biased region" description="Acidic residues" evidence="7">
    <location>
        <begin position="1605"/>
        <end position="1615"/>
    </location>
</feature>
<organism evidence="9 10">
    <name type="scientific">Porites evermanni</name>
    <dbReference type="NCBI Taxonomy" id="104178"/>
    <lineage>
        <taxon>Eukaryota</taxon>
        <taxon>Metazoa</taxon>
        <taxon>Cnidaria</taxon>
        <taxon>Anthozoa</taxon>
        <taxon>Hexacorallia</taxon>
        <taxon>Scleractinia</taxon>
        <taxon>Fungiina</taxon>
        <taxon>Poritidae</taxon>
        <taxon>Porites</taxon>
    </lineage>
</organism>
<dbReference type="NCBIfam" id="TIGR01658">
    <property type="entry name" value="EYA-cons_domain"/>
    <property type="match status" value="1"/>
</dbReference>
<keyword evidence="3" id="KW-0547">Nucleotide-binding</keyword>
<dbReference type="Gene3D" id="3.40.50.12350">
    <property type="match status" value="1"/>
</dbReference>
<feature type="compositionally biased region" description="Basic residues" evidence="7">
    <location>
        <begin position="1156"/>
        <end position="1167"/>
    </location>
</feature>
<dbReference type="InterPro" id="IPR042577">
    <property type="entry name" value="EYA_dom_metazoan"/>
</dbReference>
<dbReference type="PANTHER" id="PTHR23069:SF0">
    <property type="entry name" value="TAT-BINDING HOMOLOG 7"/>
    <property type="match status" value="1"/>
</dbReference>
<dbReference type="PRINTS" id="PR00503">
    <property type="entry name" value="BROMODOMAIN"/>
</dbReference>
<feature type="region of interest" description="Disordered" evidence="7">
    <location>
        <begin position="111"/>
        <end position="171"/>
    </location>
</feature>
<evidence type="ECO:0000256" key="2">
    <source>
        <dbReference type="ARBA" id="ARBA00022723"/>
    </source>
</evidence>
<dbReference type="InterPro" id="IPR041569">
    <property type="entry name" value="AAA_lid_3"/>
</dbReference>
<dbReference type="Gene3D" id="3.40.50.300">
    <property type="entry name" value="P-loop containing nucleotide triphosphate hydrolases"/>
    <property type="match status" value="1"/>
</dbReference>
<feature type="compositionally biased region" description="Acidic residues" evidence="7">
    <location>
        <begin position="1092"/>
        <end position="1127"/>
    </location>
</feature>
<keyword evidence="4" id="KW-0067">ATP-binding</keyword>
<dbReference type="Proteomes" id="UP001159427">
    <property type="component" value="Unassembled WGS sequence"/>
</dbReference>
<dbReference type="InterPro" id="IPR003960">
    <property type="entry name" value="ATPase_AAA_CS"/>
</dbReference>
<feature type="compositionally biased region" description="Low complexity" evidence="7">
    <location>
        <begin position="2033"/>
        <end position="2042"/>
    </location>
</feature>
<dbReference type="CDD" id="cd19517">
    <property type="entry name" value="RecA-like_Yta7-like"/>
    <property type="match status" value="1"/>
</dbReference>
<dbReference type="PROSITE" id="PS00633">
    <property type="entry name" value="BROMODOMAIN_1"/>
    <property type="match status" value="1"/>
</dbReference>
<feature type="region of interest" description="Disordered" evidence="7">
    <location>
        <begin position="953"/>
        <end position="996"/>
    </location>
</feature>
<evidence type="ECO:0000259" key="8">
    <source>
        <dbReference type="PROSITE" id="PS50014"/>
    </source>
</evidence>
<evidence type="ECO:0000256" key="1">
    <source>
        <dbReference type="ARBA" id="ARBA00006914"/>
    </source>
</evidence>
<dbReference type="PANTHER" id="PTHR23069">
    <property type="entry name" value="AAA DOMAIN-CONTAINING"/>
    <property type="match status" value="1"/>
</dbReference>
<dbReference type="InterPro" id="IPR018359">
    <property type="entry name" value="Bromodomain_CS"/>
</dbReference>
<dbReference type="Pfam" id="PF00004">
    <property type="entry name" value="AAA"/>
    <property type="match status" value="1"/>
</dbReference>
<dbReference type="InterPro" id="IPR003593">
    <property type="entry name" value="AAA+_ATPase"/>
</dbReference>
<dbReference type="InterPro" id="IPR027417">
    <property type="entry name" value="P-loop_NTPase"/>
</dbReference>
<dbReference type="InterPro" id="IPR006545">
    <property type="entry name" value="EYA_dom"/>
</dbReference>
<dbReference type="SFLD" id="SFLDG01129">
    <property type="entry name" value="C1.5:_HAD__Beta-PGM__Phosphata"/>
    <property type="match status" value="1"/>
</dbReference>
<evidence type="ECO:0000256" key="7">
    <source>
        <dbReference type="SAM" id="MobiDB-lite"/>
    </source>
</evidence>
<evidence type="ECO:0000256" key="6">
    <source>
        <dbReference type="PROSITE-ProRule" id="PRU00035"/>
    </source>
</evidence>
<dbReference type="Gene3D" id="1.10.8.60">
    <property type="match status" value="1"/>
</dbReference>
<protein>
    <recommendedName>
        <fullName evidence="8">Bromo domain-containing protein</fullName>
    </recommendedName>
</protein>
<dbReference type="PROSITE" id="PS00674">
    <property type="entry name" value="AAA"/>
    <property type="match status" value="1"/>
</dbReference>
<dbReference type="SUPFAM" id="SSF47370">
    <property type="entry name" value="Bromodomain"/>
    <property type="match status" value="1"/>
</dbReference>
<proteinExistence type="inferred from homology"/>
<keyword evidence="2" id="KW-0479">Metal-binding</keyword>
<dbReference type="EMBL" id="CALNXI010000030">
    <property type="protein sequence ID" value="CAH3015863.1"/>
    <property type="molecule type" value="Genomic_DNA"/>
</dbReference>